<gene>
    <name evidence="1" type="ORF">ACFS27_12880</name>
</gene>
<organism evidence="1 2">
    <name type="scientific">Promicromonospora vindobonensis</name>
    <dbReference type="NCBI Taxonomy" id="195748"/>
    <lineage>
        <taxon>Bacteria</taxon>
        <taxon>Bacillati</taxon>
        <taxon>Actinomycetota</taxon>
        <taxon>Actinomycetes</taxon>
        <taxon>Micrococcales</taxon>
        <taxon>Promicromonosporaceae</taxon>
        <taxon>Promicromonospora</taxon>
    </lineage>
</organism>
<dbReference type="EMBL" id="JBHUOG010000001">
    <property type="protein sequence ID" value="MFD2794443.1"/>
    <property type="molecule type" value="Genomic_DNA"/>
</dbReference>
<proteinExistence type="predicted"/>
<evidence type="ECO:0000313" key="2">
    <source>
        <dbReference type="Proteomes" id="UP001597479"/>
    </source>
</evidence>
<evidence type="ECO:0008006" key="3">
    <source>
        <dbReference type="Google" id="ProtNLM"/>
    </source>
</evidence>
<dbReference type="InterPro" id="IPR027417">
    <property type="entry name" value="P-loop_NTPase"/>
</dbReference>
<evidence type="ECO:0000313" key="1">
    <source>
        <dbReference type="EMBL" id="MFD2794443.1"/>
    </source>
</evidence>
<dbReference type="RefSeq" id="WP_253873304.1">
    <property type="nucleotide sequence ID" value="NZ_JBHUOG010000001.1"/>
</dbReference>
<reference evidence="2" key="1">
    <citation type="journal article" date="2019" name="Int. J. Syst. Evol. Microbiol.">
        <title>The Global Catalogue of Microorganisms (GCM) 10K type strain sequencing project: providing services to taxonomists for standard genome sequencing and annotation.</title>
        <authorList>
            <consortium name="The Broad Institute Genomics Platform"/>
            <consortium name="The Broad Institute Genome Sequencing Center for Infectious Disease"/>
            <person name="Wu L."/>
            <person name="Ma J."/>
        </authorList>
    </citation>
    <scope>NUCLEOTIDE SEQUENCE [LARGE SCALE GENOMIC DNA]</scope>
    <source>
        <strain evidence="2">CCM 7044</strain>
    </source>
</reference>
<sequence>MAVIALASTNGAPGVSSTCLGLTLAWPRPVLLLEADPRGLSALLAGWFQGAGPYETGLVELALSSLAPADALREVALPFEGTQASFVAGLRTHTQAPTLRGQWEPIAQALAELDAEGTDVIVDAGALGYPGSPGPVLASADVTLLTLRSSLPSLAGARPWADVVVRESLWRNPGLLLVGEKRPYTGREIAASLSLPLMAQVAWDPKGAEFYSQGSRQPGSFETSKYVRSLNAAVATLQTVLAHHRTLEVRA</sequence>
<dbReference type="Gene3D" id="3.40.50.300">
    <property type="entry name" value="P-loop containing nucleotide triphosphate hydrolases"/>
    <property type="match status" value="1"/>
</dbReference>
<protein>
    <recommendedName>
        <fullName evidence="3">Cellulose biosynthesis protein BcsQ</fullName>
    </recommendedName>
</protein>
<keyword evidence="2" id="KW-1185">Reference proteome</keyword>
<comment type="caution">
    <text evidence="1">The sequence shown here is derived from an EMBL/GenBank/DDBJ whole genome shotgun (WGS) entry which is preliminary data.</text>
</comment>
<dbReference type="Proteomes" id="UP001597479">
    <property type="component" value="Unassembled WGS sequence"/>
</dbReference>
<dbReference type="SUPFAM" id="SSF52540">
    <property type="entry name" value="P-loop containing nucleoside triphosphate hydrolases"/>
    <property type="match status" value="1"/>
</dbReference>
<name>A0ABW5VRZ6_9MICO</name>
<accession>A0ABW5VRZ6</accession>